<proteinExistence type="predicted"/>
<comment type="caution">
    <text evidence="5">The sequence shown here is derived from an EMBL/GenBank/DDBJ whole genome shotgun (WGS) entry which is preliminary data.</text>
</comment>
<name>A0ABU4GG52_9CLOT</name>
<keyword evidence="2" id="KW-0238">DNA-binding</keyword>
<dbReference type="SMART" id="SM00866">
    <property type="entry name" value="UTRA"/>
    <property type="match status" value="1"/>
</dbReference>
<reference evidence="5 6" key="1">
    <citation type="submission" date="2023-10" db="EMBL/GenBank/DDBJ databases">
        <title>A novel Glycoside Hydrolase 43-Like Enzyme from Clostrdium boliviensis is an Endo-xylanase, and a Candidate for Xylooligosaccharides Production from Different Xylan Substrates.</title>
        <authorList>
            <person name="Alvarez M.T."/>
            <person name="Rocabado-Villegas L.R."/>
            <person name="Salas-Veizaga D.M."/>
            <person name="Linares-Pasten J.A."/>
            <person name="Gudmundsdottir E.E."/>
            <person name="Hreggvidsson G.O."/>
            <person name="Adlercreutz P."/>
            <person name="Nordberg Karlsson E."/>
        </authorList>
    </citation>
    <scope>NUCLEOTIDE SEQUENCE [LARGE SCALE GENOMIC DNA]</scope>
    <source>
        <strain evidence="5 6">E-1</strain>
    </source>
</reference>
<dbReference type="SUPFAM" id="SSF46785">
    <property type="entry name" value="Winged helix' DNA-binding domain"/>
    <property type="match status" value="1"/>
</dbReference>
<dbReference type="EMBL" id="JAWONS010000096">
    <property type="protein sequence ID" value="MDW2796608.1"/>
    <property type="molecule type" value="Genomic_DNA"/>
</dbReference>
<evidence type="ECO:0000313" key="5">
    <source>
        <dbReference type="EMBL" id="MDW2796608.1"/>
    </source>
</evidence>
<sequence>MVQKKTPQYKQIENELLNQIRLGYYKKEDLIPTEMELAEKYNVSRVTIRKALDKLVNLGLLRRVSGVGTFVQEQVTKEKFPQLMGFTEEIINMGLTPHTNVSAFQVLSASINIARILKLNEGDPIYYFKRERYANEDLFLLETSYMSVDQNPEMSIQILKGSKYQYFEKVRGEKISYNEHTVTAIHPSTETAKLFRISEDTPIIKVANITHLENGNILDYTEQIHNSQKFQLHYIKQ</sequence>
<dbReference type="RefSeq" id="WP_318062871.1">
    <property type="nucleotide sequence ID" value="NZ_JAWONS010000096.1"/>
</dbReference>
<dbReference type="InterPro" id="IPR028978">
    <property type="entry name" value="Chorismate_lyase_/UTRA_dom_sf"/>
</dbReference>
<evidence type="ECO:0000256" key="3">
    <source>
        <dbReference type="ARBA" id="ARBA00023163"/>
    </source>
</evidence>
<dbReference type="Gene3D" id="1.10.10.10">
    <property type="entry name" value="Winged helix-like DNA-binding domain superfamily/Winged helix DNA-binding domain"/>
    <property type="match status" value="1"/>
</dbReference>
<evidence type="ECO:0000256" key="2">
    <source>
        <dbReference type="ARBA" id="ARBA00023125"/>
    </source>
</evidence>
<dbReference type="SMART" id="SM00345">
    <property type="entry name" value="HTH_GNTR"/>
    <property type="match status" value="1"/>
</dbReference>
<evidence type="ECO:0000259" key="4">
    <source>
        <dbReference type="PROSITE" id="PS50949"/>
    </source>
</evidence>
<dbReference type="PANTHER" id="PTHR44846:SF1">
    <property type="entry name" value="MANNOSYL-D-GLYCERATE TRANSPORT_METABOLISM SYSTEM REPRESSOR MNGR-RELATED"/>
    <property type="match status" value="1"/>
</dbReference>
<evidence type="ECO:0000256" key="1">
    <source>
        <dbReference type="ARBA" id="ARBA00023015"/>
    </source>
</evidence>
<dbReference type="Proteomes" id="UP001276854">
    <property type="component" value="Unassembled WGS sequence"/>
</dbReference>
<dbReference type="SUPFAM" id="SSF64288">
    <property type="entry name" value="Chorismate lyase-like"/>
    <property type="match status" value="1"/>
</dbReference>
<dbReference type="CDD" id="cd07377">
    <property type="entry name" value="WHTH_GntR"/>
    <property type="match status" value="1"/>
</dbReference>
<dbReference type="Pfam" id="PF00392">
    <property type="entry name" value="GntR"/>
    <property type="match status" value="1"/>
</dbReference>
<organism evidence="5 6">
    <name type="scientific">Clostridium boliviensis</name>
    <dbReference type="NCBI Taxonomy" id="318465"/>
    <lineage>
        <taxon>Bacteria</taxon>
        <taxon>Bacillati</taxon>
        <taxon>Bacillota</taxon>
        <taxon>Clostridia</taxon>
        <taxon>Eubacteriales</taxon>
        <taxon>Clostridiaceae</taxon>
        <taxon>Clostridium</taxon>
    </lineage>
</organism>
<dbReference type="PANTHER" id="PTHR44846">
    <property type="entry name" value="MANNOSYL-D-GLYCERATE TRANSPORT/METABOLISM SYSTEM REPRESSOR MNGR-RELATED"/>
    <property type="match status" value="1"/>
</dbReference>
<keyword evidence="3" id="KW-0804">Transcription</keyword>
<keyword evidence="6" id="KW-1185">Reference proteome</keyword>
<dbReference type="Pfam" id="PF07702">
    <property type="entry name" value="UTRA"/>
    <property type="match status" value="1"/>
</dbReference>
<dbReference type="InterPro" id="IPR050679">
    <property type="entry name" value="Bact_HTH_transcr_reg"/>
</dbReference>
<feature type="domain" description="HTH gntR-type" evidence="4">
    <location>
        <begin position="6"/>
        <end position="74"/>
    </location>
</feature>
<dbReference type="Gene3D" id="3.40.1410.10">
    <property type="entry name" value="Chorismate lyase-like"/>
    <property type="match status" value="1"/>
</dbReference>
<accession>A0ABU4GG52</accession>
<dbReference type="PRINTS" id="PR00035">
    <property type="entry name" value="HTHGNTR"/>
</dbReference>
<dbReference type="PROSITE" id="PS50949">
    <property type="entry name" value="HTH_GNTR"/>
    <property type="match status" value="1"/>
</dbReference>
<dbReference type="InterPro" id="IPR036390">
    <property type="entry name" value="WH_DNA-bd_sf"/>
</dbReference>
<dbReference type="InterPro" id="IPR000524">
    <property type="entry name" value="Tscrpt_reg_HTH_GntR"/>
</dbReference>
<keyword evidence="1" id="KW-0805">Transcription regulation</keyword>
<dbReference type="InterPro" id="IPR011663">
    <property type="entry name" value="UTRA"/>
</dbReference>
<protein>
    <submittedName>
        <fullName evidence="5">GntR family transcriptional regulator</fullName>
    </submittedName>
</protein>
<gene>
    <name evidence="5" type="ORF">RZO55_03330</name>
</gene>
<dbReference type="InterPro" id="IPR036388">
    <property type="entry name" value="WH-like_DNA-bd_sf"/>
</dbReference>
<evidence type="ECO:0000313" key="6">
    <source>
        <dbReference type="Proteomes" id="UP001276854"/>
    </source>
</evidence>